<dbReference type="InterPro" id="IPR041129">
    <property type="entry name" value="CdiI_2"/>
</dbReference>
<evidence type="ECO:0000259" key="1">
    <source>
        <dbReference type="Pfam" id="PF18593"/>
    </source>
</evidence>
<dbReference type="Pfam" id="PF18593">
    <property type="entry name" value="CdiI_2"/>
    <property type="match status" value="1"/>
</dbReference>
<evidence type="ECO:0000313" key="2">
    <source>
        <dbReference type="EMBL" id="CAI8976107.1"/>
    </source>
</evidence>
<feature type="domain" description="CdiI immunity protein" evidence="1">
    <location>
        <begin position="2"/>
        <end position="62"/>
    </location>
</feature>
<proteinExistence type="predicted"/>
<evidence type="ECO:0000313" key="3">
    <source>
        <dbReference type="Proteomes" id="UP001162030"/>
    </source>
</evidence>
<dbReference type="EMBL" id="OX458333">
    <property type="protein sequence ID" value="CAI8976107.1"/>
    <property type="molecule type" value="Genomic_DNA"/>
</dbReference>
<name>A0ABN8XCL2_9GAMM</name>
<accession>A0ABN8XCL2</accession>
<gene>
    <name evidence="2" type="ORF">MSZNOR_5005</name>
</gene>
<protein>
    <recommendedName>
        <fullName evidence="1">CdiI immunity protein domain-containing protein</fullName>
    </recommendedName>
</protein>
<dbReference type="Proteomes" id="UP001162030">
    <property type="component" value="Chromosome"/>
</dbReference>
<keyword evidence="3" id="KW-1185">Reference proteome</keyword>
<reference evidence="2 3" key="1">
    <citation type="submission" date="2023-03" db="EMBL/GenBank/DDBJ databases">
        <authorList>
            <person name="Pearce D."/>
        </authorList>
    </citation>
    <scope>NUCLEOTIDE SEQUENCE [LARGE SCALE GENOMIC DNA]</scope>
    <source>
        <strain evidence="2">Msz</strain>
    </source>
</reference>
<organism evidence="2 3">
    <name type="scientific">Methylocaldum szegediense</name>
    <dbReference type="NCBI Taxonomy" id="73780"/>
    <lineage>
        <taxon>Bacteria</taxon>
        <taxon>Pseudomonadati</taxon>
        <taxon>Pseudomonadota</taxon>
        <taxon>Gammaproteobacteria</taxon>
        <taxon>Methylococcales</taxon>
        <taxon>Methylococcaceae</taxon>
        <taxon>Methylocaldum</taxon>
    </lineage>
</organism>
<sequence>MEDLVADFARSSSPDDICALRVDIARFLQQADVESAFKQMYENDVDPHDWHHTADSFLRRIDFLLSKNDP</sequence>